<sequence length="428" mass="46514">MEQALDRRIAEEIAARRDDLIRLARDLIRIPTLNPPGRNYREICDFLAARLGASGFSVELIRAEGAPGDGPDHPRWNLVARATGAGAGDCVHFNSHHDVVEVGHGWTRDPFGAEIAGDRIYGRGACDMKGGLAASIIAAEAFIAACPGYRGAIEISATADEETGGYGGVAYLAEQGRFSPDRVQHVIIPEPLNKDRICLGHRGVWWAEIETKGRIAHGSMPFLGDSAVRHMGAVLAEMEATLFPLLATKRTEMPVVPEGAKQSTLNINSIHGGEKEQAEGYTGLPAPCVPDRCRIVIDRRYLIEEDLAEVKREVAAMLERVKAARPSFLYEIRDLFEVRPTMTDRDAPVVRSTAAAIERVLGRSADYVVSPGTYDQKHIDRIGRLGNCIAYGPGILDLAHQPDEWVGIGDMMDSAKVMALVLADLLGP</sequence>
<dbReference type="EMBL" id="JAOWKY010000003">
    <property type="protein sequence ID" value="MCV2869395.1"/>
    <property type="molecule type" value="Genomic_DNA"/>
</dbReference>
<dbReference type="SUPFAM" id="SSF53187">
    <property type="entry name" value="Zn-dependent exopeptidases"/>
    <property type="match status" value="1"/>
</dbReference>
<evidence type="ECO:0000256" key="8">
    <source>
        <dbReference type="ARBA" id="ARBA00022723"/>
    </source>
</evidence>
<dbReference type="PANTHER" id="PTHR43808">
    <property type="entry name" value="ACETYLORNITHINE DEACETYLASE"/>
    <property type="match status" value="1"/>
</dbReference>
<dbReference type="Proteomes" id="UP001652542">
    <property type="component" value="Unassembled WGS sequence"/>
</dbReference>
<dbReference type="InterPro" id="IPR011650">
    <property type="entry name" value="Peptidase_M20_dimer"/>
</dbReference>
<dbReference type="NCBIfam" id="NF009558">
    <property type="entry name" value="PRK13013.1"/>
    <property type="match status" value="1"/>
</dbReference>
<accession>A0ABT2ZE75</accession>
<protein>
    <recommendedName>
        <fullName evidence="6">Probable succinyl-diaminopimelate desuccinylase</fullName>
        <ecNumber evidence="5">3.5.1.18</ecNumber>
    </recommendedName>
</protein>
<comment type="caution">
    <text evidence="14">The sequence shown here is derived from an EMBL/GenBank/DDBJ whole genome shotgun (WGS) entry which is preliminary data.</text>
</comment>
<dbReference type="EC" id="3.5.1.18" evidence="5"/>
<evidence type="ECO:0000256" key="4">
    <source>
        <dbReference type="ARBA" id="ARBA00006247"/>
    </source>
</evidence>
<keyword evidence="11" id="KW-0170">Cobalt</keyword>
<dbReference type="Pfam" id="PF07687">
    <property type="entry name" value="M20_dimer"/>
    <property type="match status" value="1"/>
</dbReference>
<name>A0ABT2ZE75_9RHOB</name>
<comment type="cofactor">
    <cofactor evidence="1">
        <name>Co(2+)</name>
        <dbReference type="ChEBI" id="CHEBI:48828"/>
    </cofactor>
</comment>
<evidence type="ECO:0000256" key="6">
    <source>
        <dbReference type="ARBA" id="ARBA00016853"/>
    </source>
</evidence>
<dbReference type="SUPFAM" id="SSF55031">
    <property type="entry name" value="Bacterial exopeptidase dimerisation domain"/>
    <property type="match status" value="1"/>
</dbReference>
<evidence type="ECO:0000256" key="1">
    <source>
        <dbReference type="ARBA" id="ARBA00001941"/>
    </source>
</evidence>
<comment type="similarity">
    <text evidence="4">Belongs to the peptidase M20A family.</text>
</comment>
<comment type="pathway">
    <text evidence="3">Amino-acid biosynthesis; L-lysine biosynthesis via DAP pathway; LL-2,6-diaminopimelate from (S)-tetrahydrodipicolinate (succinylase route): step 3/3.</text>
</comment>
<dbReference type="RefSeq" id="WP_263735058.1">
    <property type="nucleotide sequence ID" value="NZ_JAOWKY010000003.1"/>
</dbReference>
<evidence type="ECO:0000256" key="5">
    <source>
        <dbReference type="ARBA" id="ARBA00011921"/>
    </source>
</evidence>
<evidence type="ECO:0000313" key="15">
    <source>
        <dbReference type="Proteomes" id="UP001652542"/>
    </source>
</evidence>
<evidence type="ECO:0000313" key="14">
    <source>
        <dbReference type="EMBL" id="MCV2869395.1"/>
    </source>
</evidence>
<proteinExistence type="inferred from homology"/>
<dbReference type="InterPro" id="IPR010182">
    <property type="entry name" value="ArgE/DapE"/>
</dbReference>
<evidence type="ECO:0000256" key="7">
    <source>
        <dbReference type="ARBA" id="ARBA00022605"/>
    </source>
</evidence>
<dbReference type="PANTHER" id="PTHR43808:SF8">
    <property type="entry name" value="PEPTIDASE M20 DIMERISATION DOMAIN-CONTAINING PROTEIN"/>
    <property type="match status" value="1"/>
</dbReference>
<comment type="cofactor">
    <cofactor evidence="2">
        <name>Zn(2+)</name>
        <dbReference type="ChEBI" id="CHEBI:29105"/>
    </cofactor>
</comment>
<feature type="domain" description="Peptidase M20 dimerisation" evidence="13">
    <location>
        <begin position="200"/>
        <end position="322"/>
    </location>
</feature>
<dbReference type="Pfam" id="PF01546">
    <property type="entry name" value="Peptidase_M20"/>
    <property type="match status" value="1"/>
</dbReference>
<evidence type="ECO:0000256" key="11">
    <source>
        <dbReference type="ARBA" id="ARBA00023285"/>
    </source>
</evidence>
<comment type="catalytic activity">
    <reaction evidence="12">
        <text>N-succinyl-(2S,6S)-2,6-diaminopimelate + H2O = (2S,6S)-2,6-diaminopimelate + succinate</text>
        <dbReference type="Rhea" id="RHEA:22608"/>
        <dbReference type="ChEBI" id="CHEBI:15377"/>
        <dbReference type="ChEBI" id="CHEBI:30031"/>
        <dbReference type="ChEBI" id="CHEBI:57609"/>
        <dbReference type="ChEBI" id="CHEBI:58087"/>
        <dbReference type="EC" id="3.5.1.18"/>
    </reaction>
</comment>
<evidence type="ECO:0000256" key="2">
    <source>
        <dbReference type="ARBA" id="ARBA00001947"/>
    </source>
</evidence>
<keyword evidence="9" id="KW-0378">Hydrolase</keyword>
<dbReference type="PROSITE" id="PS00759">
    <property type="entry name" value="ARGE_DAPE_CPG2_2"/>
    <property type="match status" value="1"/>
</dbReference>
<dbReference type="InterPro" id="IPR050072">
    <property type="entry name" value="Peptidase_M20A"/>
</dbReference>
<evidence type="ECO:0000256" key="10">
    <source>
        <dbReference type="ARBA" id="ARBA00022833"/>
    </source>
</evidence>
<keyword evidence="7" id="KW-0028">Amino-acid biosynthesis</keyword>
<evidence type="ECO:0000256" key="12">
    <source>
        <dbReference type="ARBA" id="ARBA00051301"/>
    </source>
</evidence>
<dbReference type="InterPro" id="IPR002933">
    <property type="entry name" value="Peptidase_M20"/>
</dbReference>
<dbReference type="InterPro" id="IPR001261">
    <property type="entry name" value="ArgE/DapE_CS"/>
</dbReference>
<dbReference type="InterPro" id="IPR036264">
    <property type="entry name" value="Bact_exopeptidase_dim_dom"/>
</dbReference>
<dbReference type="Gene3D" id="3.30.70.360">
    <property type="match status" value="1"/>
</dbReference>
<keyword evidence="15" id="KW-1185">Reference proteome</keyword>
<dbReference type="NCBIfam" id="TIGR01910">
    <property type="entry name" value="DapE-ArgE"/>
    <property type="match status" value="1"/>
</dbReference>
<organism evidence="14 15">
    <name type="scientific">Albidovulum marisflavi</name>
    <dbReference type="NCBI Taxonomy" id="2984159"/>
    <lineage>
        <taxon>Bacteria</taxon>
        <taxon>Pseudomonadati</taxon>
        <taxon>Pseudomonadota</taxon>
        <taxon>Alphaproteobacteria</taxon>
        <taxon>Rhodobacterales</taxon>
        <taxon>Paracoccaceae</taxon>
        <taxon>Albidovulum</taxon>
    </lineage>
</organism>
<keyword evidence="10" id="KW-0862">Zinc</keyword>
<reference evidence="14 15" key="1">
    <citation type="submission" date="2022-10" db="EMBL/GenBank/DDBJ databases">
        <title>Defluviimonas sp. nov., isolated from ocean surface water.</title>
        <authorList>
            <person name="He W."/>
            <person name="Wang L."/>
            <person name="Zhang D.-F."/>
        </authorList>
    </citation>
    <scope>NUCLEOTIDE SEQUENCE [LARGE SCALE GENOMIC DNA]</scope>
    <source>
        <strain evidence="14 15">WL0002</strain>
    </source>
</reference>
<dbReference type="Gene3D" id="3.40.630.10">
    <property type="entry name" value="Zn peptidases"/>
    <property type="match status" value="1"/>
</dbReference>
<gene>
    <name evidence="14" type="ORF">OEW28_12240</name>
</gene>
<keyword evidence="8" id="KW-0479">Metal-binding</keyword>
<evidence type="ECO:0000256" key="3">
    <source>
        <dbReference type="ARBA" id="ARBA00005130"/>
    </source>
</evidence>
<evidence type="ECO:0000256" key="9">
    <source>
        <dbReference type="ARBA" id="ARBA00022801"/>
    </source>
</evidence>
<evidence type="ECO:0000259" key="13">
    <source>
        <dbReference type="Pfam" id="PF07687"/>
    </source>
</evidence>